<evidence type="ECO:0000313" key="2">
    <source>
        <dbReference type="Proteomes" id="UP000427906"/>
    </source>
</evidence>
<dbReference type="RefSeq" id="WP_155319249.1">
    <property type="nucleotide sequence ID" value="NZ_AP021874.1"/>
</dbReference>
<gene>
    <name evidence="1" type="ORF">DSCA_53320</name>
</gene>
<keyword evidence="2" id="KW-1185">Reference proteome</keyword>
<dbReference type="AlphaFoldDB" id="A0A5K7YNQ0"/>
<evidence type="ECO:0000313" key="1">
    <source>
        <dbReference type="EMBL" id="BBO71402.1"/>
    </source>
</evidence>
<reference evidence="1 2" key="1">
    <citation type="submission" date="2019-11" db="EMBL/GenBank/DDBJ databases">
        <title>Comparative genomics of hydrocarbon-degrading Desulfosarcina strains.</title>
        <authorList>
            <person name="Watanabe M."/>
            <person name="Kojima H."/>
            <person name="Fukui M."/>
        </authorList>
    </citation>
    <scope>NUCLEOTIDE SEQUENCE [LARGE SCALE GENOMIC DNA]</scope>
    <source>
        <strain evidence="1 2">PL12</strain>
    </source>
</reference>
<sequence length="247" mass="26588">MLNKILVSILVIGLFAVTVLADEVVYTLDGDWDYQTKVAGTYTLSVNPTGGVDVEIDVNSGIEGGLSASRHVLSGFSINSDAYVELEFSALDYTVTSTEDTTVSLCLELEFSDDGGNEYELAMSVGANSEMTAFVTWYGDDNVEPNQMIPTSIPIQEGSLGLYFHDNSVSPYFRNSRNQIIYPFTDWNISSIVAPQSFAVDNDFEANTTTGGTVTGSVNLKRVVFGQGAPPSVLSLSPGVLMLLVDE</sequence>
<dbReference type="EMBL" id="AP021874">
    <property type="protein sequence ID" value="BBO71402.1"/>
    <property type="molecule type" value="Genomic_DNA"/>
</dbReference>
<name>A0A5K7YNQ0_9BACT</name>
<dbReference type="Proteomes" id="UP000427906">
    <property type="component" value="Chromosome"/>
</dbReference>
<dbReference type="KEGG" id="dalk:DSCA_53320"/>
<organism evidence="1 2">
    <name type="scientific">Desulfosarcina alkanivorans</name>
    <dbReference type="NCBI Taxonomy" id="571177"/>
    <lineage>
        <taxon>Bacteria</taxon>
        <taxon>Pseudomonadati</taxon>
        <taxon>Thermodesulfobacteriota</taxon>
        <taxon>Desulfobacteria</taxon>
        <taxon>Desulfobacterales</taxon>
        <taxon>Desulfosarcinaceae</taxon>
        <taxon>Desulfosarcina</taxon>
    </lineage>
</organism>
<proteinExistence type="predicted"/>
<accession>A0A5K7YNQ0</accession>
<protein>
    <submittedName>
        <fullName evidence="1">Uncharacterized protein</fullName>
    </submittedName>
</protein>